<dbReference type="PANTHER" id="PTHR31072:SF227">
    <property type="entry name" value="TRANSCRIPTION FACTOR TCP12-LIKE"/>
    <property type="match status" value="1"/>
</dbReference>
<dbReference type="InterPro" id="IPR017888">
    <property type="entry name" value="CYC/TB1_R_domain"/>
</dbReference>
<evidence type="ECO:0000256" key="3">
    <source>
        <dbReference type="ARBA" id="ARBA00023015"/>
    </source>
</evidence>
<feature type="region of interest" description="Disordered" evidence="7">
    <location>
        <begin position="87"/>
        <end position="108"/>
    </location>
</feature>
<dbReference type="GO" id="GO:2000032">
    <property type="term" value="P:regulation of secondary shoot formation"/>
    <property type="evidence" value="ECO:0007669"/>
    <property type="project" value="TreeGrafter"/>
</dbReference>
<evidence type="ECO:0000259" key="9">
    <source>
        <dbReference type="PROSITE" id="PS51370"/>
    </source>
</evidence>
<dbReference type="PROSITE" id="PS51370">
    <property type="entry name" value="R"/>
    <property type="match status" value="1"/>
</dbReference>
<feature type="region of interest" description="Disordered" evidence="7">
    <location>
        <begin position="220"/>
        <end position="265"/>
    </location>
</feature>
<feature type="compositionally biased region" description="Basic and acidic residues" evidence="7">
    <location>
        <begin position="255"/>
        <end position="265"/>
    </location>
</feature>
<evidence type="ECO:0000256" key="1">
    <source>
        <dbReference type="ARBA" id="ARBA00004123"/>
    </source>
</evidence>
<dbReference type="PANTHER" id="PTHR31072">
    <property type="entry name" value="TRANSCRIPTION FACTOR TCP4-RELATED"/>
    <property type="match status" value="1"/>
</dbReference>
<sequence>MFPSSNSTDNPMESLFRKAIFCDQNPISKQYDPPIFSNFPSPFFEEHEFPLNQMLSHSPQMGGSSFLVSDNIPDPAGKDTARFNVVDASRTKEKSRDTNPSPVSTPVRRRSLGVVPRNRAGKKDRHSKICTAQGVRDRRMRLSLQVARKFFDLQDLLGYDKASKTIEWLFNKSKKAIKELARDHLNEGKNNISVSDAKSESLISECEVLSGIEENSNTEIKERKVTATSRNNADISPSSVNKGSGRKSQKTTKSSQRESRDEARARARCRTIEKMMMRRLGNLSQWNKSNPNYEDIQKVGSSNIPFEEPNSDFQERVSSYHGDYHNLPDLGTIENLFGSSSTTSNSCPNPDLQCPATASACFQSRISSILGFLGNWDVLNNEKNQVPLVGNPNSVFVDSPNFLFQ</sequence>
<gene>
    <name evidence="10" type="ORF">F511_39434</name>
</gene>
<accession>A0A2Z7A9P1</accession>
<dbReference type="InterPro" id="IPR005333">
    <property type="entry name" value="Transcription_factor_TCP"/>
</dbReference>
<keyword evidence="3" id="KW-0805">Transcription regulation</keyword>
<feature type="domain" description="TCP" evidence="8">
    <location>
        <begin position="122"/>
        <end position="180"/>
    </location>
</feature>
<dbReference type="InterPro" id="IPR017887">
    <property type="entry name" value="TF_TCP_subgr"/>
</dbReference>
<dbReference type="AlphaFoldDB" id="A0A2Z7A9P1"/>
<comment type="subcellular location">
    <subcellularLocation>
        <location evidence="1">Nucleus</location>
    </subcellularLocation>
</comment>
<dbReference type="GO" id="GO:0005634">
    <property type="term" value="C:nucleus"/>
    <property type="evidence" value="ECO:0007669"/>
    <property type="project" value="UniProtKB-SubCell"/>
</dbReference>
<evidence type="ECO:0000313" key="11">
    <source>
        <dbReference type="Proteomes" id="UP000250235"/>
    </source>
</evidence>
<evidence type="ECO:0000256" key="7">
    <source>
        <dbReference type="SAM" id="MobiDB-lite"/>
    </source>
</evidence>
<protein>
    <submittedName>
        <fullName evidence="10">Uncharacterized protein</fullName>
    </submittedName>
</protein>
<keyword evidence="6" id="KW-0539">Nucleus</keyword>
<feature type="domain" description="R" evidence="9">
    <location>
        <begin position="257"/>
        <end position="274"/>
    </location>
</feature>
<feature type="compositionally biased region" description="Polar residues" evidence="7">
    <location>
        <begin position="226"/>
        <end position="242"/>
    </location>
</feature>
<keyword evidence="5" id="KW-0804">Transcription</keyword>
<dbReference type="OrthoDB" id="1896834at2759"/>
<organism evidence="10 11">
    <name type="scientific">Dorcoceras hygrometricum</name>
    <dbReference type="NCBI Taxonomy" id="472368"/>
    <lineage>
        <taxon>Eukaryota</taxon>
        <taxon>Viridiplantae</taxon>
        <taxon>Streptophyta</taxon>
        <taxon>Embryophyta</taxon>
        <taxon>Tracheophyta</taxon>
        <taxon>Spermatophyta</taxon>
        <taxon>Magnoliopsida</taxon>
        <taxon>eudicotyledons</taxon>
        <taxon>Gunneridae</taxon>
        <taxon>Pentapetalae</taxon>
        <taxon>asterids</taxon>
        <taxon>lamiids</taxon>
        <taxon>Lamiales</taxon>
        <taxon>Gesneriaceae</taxon>
        <taxon>Didymocarpoideae</taxon>
        <taxon>Trichosporeae</taxon>
        <taxon>Loxocarpinae</taxon>
        <taxon>Dorcoceras</taxon>
    </lineage>
</organism>
<dbReference type="EMBL" id="KV019685">
    <property type="protein sequence ID" value="KZV15632.1"/>
    <property type="molecule type" value="Genomic_DNA"/>
</dbReference>
<evidence type="ECO:0000313" key="10">
    <source>
        <dbReference type="EMBL" id="KZV15632.1"/>
    </source>
</evidence>
<proteinExistence type="predicted"/>
<evidence type="ECO:0000256" key="2">
    <source>
        <dbReference type="ARBA" id="ARBA00022473"/>
    </source>
</evidence>
<keyword evidence="11" id="KW-1185">Reference proteome</keyword>
<dbReference type="Pfam" id="PF03634">
    <property type="entry name" value="TCP"/>
    <property type="match status" value="1"/>
</dbReference>
<evidence type="ECO:0000256" key="6">
    <source>
        <dbReference type="ARBA" id="ARBA00023242"/>
    </source>
</evidence>
<evidence type="ECO:0000259" key="8">
    <source>
        <dbReference type="PROSITE" id="PS51369"/>
    </source>
</evidence>
<keyword evidence="2" id="KW-0217">Developmental protein</keyword>
<keyword evidence="4" id="KW-0238">DNA-binding</keyword>
<name>A0A2Z7A9P1_9LAMI</name>
<evidence type="ECO:0000256" key="4">
    <source>
        <dbReference type="ARBA" id="ARBA00023125"/>
    </source>
</evidence>
<dbReference type="PROSITE" id="PS51369">
    <property type="entry name" value="TCP"/>
    <property type="match status" value="1"/>
</dbReference>
<reference evidence="10 11" key="1">
    <citation type="journal article" date="2015" name="Proc. Natl. Acad. Sci. U.S.A.">
        <title>The resurrection genome of Boea hygrometrica: A blueprint for survival of dehydration.</title>
        <authorList>
            <person name="Xiao L."/>
            <person name="Yang G."/>
            <person name="Zhang L."/>
            <person name="Yang X."/>
            <person name="Zhao S."/>
            <person name="Ji Z."/>
            <person name="Zhou Q."/>
            <person name="Hu M."/>
            <person name="Wang Y."/>
            <person name="Chen M."/>
            <person name="Xu Y."/>
            <person name="Jin H."/>
            <person name="Xiao X."/>
            <person name="Hu G."/>
            <person name="Bao F."/>
            <person name="Hu Y."/>
            <person name="Wan P."/>
            <person name="Li L."/>
            <person name="Deng X."/>
            <person name="Kuang T."/>
            <person name="Xiang C."/>
            <person name="Zhu J.K."/>
            <person name="Oliver M.J."/>
            <person name="He Y."/>
        </authorList>
    </citation>
    <scope>NUCLEOTIDE SEQUENCE [LARGE SCALE GENOMIC DNA]</scope>
    <source>
        <strain evidence="11">cv. XS01</strain>
    </source>
</reference>
<evidence type="ECO:0000256" key="5">
    <source>
        <dbReference type="ARBA" id="ARBA00023163"/>
    </source>
</evidence>
<dbReference type="GO" id="GO:0003700">
    <property type="term" value="F:DNA-binding transcription factor activity"/>
    <property type="evidence" value="ECO:0007669"/>
    <property type="project" value="InterPro"/>
</dbReference>
<dbReference type="GO" id="GO:0043565">
    <property type="term" value="F:sequence-specific DNA binding"/>
    <property type="evidence" value="ECO:0007669"/>
    <property type="project" value="TreeGrafter"/>
</dbReference>
<dbReference type="Proteomes" id="UP000250235">
    <property type="component" value="Unassembled WGS sequence"/>
</dbReference>